<organism evidence="6 7">
    <name type="scientific">Pigmentiphaga humi</name>
    <dbReference type="NCBI Taxonomy" id="2478468"/>
    <lineage>
        <taxon>Bacteria</taxon>
        <taxon>Pseudomonadati</taxon>
        <taxon>Pseudomonadota</taxon>
        <taxon>Betaproteobacteria</taxon>
        <taxon>Burkholderiales</taxon>
        <taxon>Alcaligenaceae</taxon>
        <taxon>Pigmentiphaga</taxon>
    </lineage>
</organism>
<dbReference type="PRINTS" id="PR00039">
    <property type="entry name" value="HTHLYSR"/>
</dbReference>
<evidence type="ECO:0000256" key="3">
    <source>
        <dbReference type="ARBA" id="ARBA00023125"/>
    </source>
</evidence>
<evidence type="ECO:0000313" key="7">
    <source>
        <dbReference type="Proteomes" id="UP000277294"/>
    </source>
</evidence>
<keyword evidence="2" id="KW-0805">Transcription regulation</keyword>
<dbReference type="InterPro" id="IPR005119">
    <property type="entry name" value="LysR_subst-bd"/>
</dbReference>
<dbReference type="PANTHER" id="PTHR30419">
    <property type="entry name" value="HTH-TYPE TRANSCRIPTIONAL REGULATOR YBHD"/>
    <property type="match status" value="1"/>
</dbReference>
<dbReference type="InterPro" id="IPR036388">
    <property type="entry name" value="WH-like_DNA-bd_sf"/>
</dbReference>
<dbReference type="RefSeq" id="WP_124081287.1">
    <property type="nucleotide sequence ID" value="NZ_UWPJ01000029.1"/>
</dbReference>
<dbReference type="Proteomes" id="UP000277294">
    <property type="component" value="Unassembled WGS sequence"/>
</dbReference>
<dbReference type="InterPro" id="IPR050950">
    <property type="entry name" value="HTH-type_LysR_regulators"/>
</dbReference>
<protein>
    <submittedName>
        <fullName evidence="6">HTH-type transcriptional regulator GbpR</fullName>
    </submittedName>
</protein>
<dbReference type="GO" id="GO:0003677">
    <property type="term" value="F:DNA binding"/>
    <property type="evidence" value="ECO:0007669"/>
    <property type="project" value="UniProtKB-KW"/>
</dbReference>
<dbReference type="OrthoDB" id="9133980at2"/>
<dbReference type="EMBL" id="UWPJ01000029">
    <property type="protein sequence ID" value="VCU71697.1"/>
    <property type="molecule type" value="Genomic_DNA"/>
</dbReference>
<evidence type="ECO:0000256" key="4">
    <source>
        <dbReference type="ARBA" id="ARBA00023163"/>
    </source>
</evidence>
<accession>A0A3P4B5Z7</accession>
<keyword evidence="4" id="KW-0804">Transcription</keyword>
<evidence type="ECO:0000256" key="1">
    <source>
        <dbReference type="ARBA" id="ARBA00009437"/>
    </source>
</evidence>
<evidence type="ECO:0000256" key="2">
    <source>
        <dbReference type="ARBA" id="ARBA00023015"/>
    </source>
</evidence>
<dbReference type="Gene3D" id="1.10.10.10">
    <property type="entry name" value="Winged helix-like DNA-binding domain superfamily/Winged helix DNA-binding domain"/>
    <property type="match status" value="1"/>
</dbReference>
<dbReference type="InterPro" id="IPR036390">
    <property type="entry name" value="WH_DNA-bd_sf"/>
</dbReference>
<reference evidence="6 7" key="1">
    <citation type="submission" date="2018-10" db="EMBL/GenBank/DDBJ databases">
        <authorList>
            <person name="Criscuolo A."/>
        </authorList>
    </citation>
    <scope>NUCLEOTIDE SEQUENCE [LARGE SCALE GENOMIC DNA]</scope>
    <source>
        <strain evidence="6">DnA1</strain>
    </source>
</reference>
<dbReference type="GO" id="GO:0003700">
    <property type="term" value="F:DNA-binding transcription factor activity"/>
    <property type="evidence" value="ECO:0007669"/>
    <property type="project" value="InterPro"/>
</dbReference>
<dbReference type="PROSITE" id="PS50931">
    <property type="entry name" value="HTH_LYSR"/>
    <property type="match status" value="1"/>
</dbReference>
<dbReference type="Pfam" id="PF03466">
    <property type="entry name" value="LysR_substrate"/>
    <property type="match status" value="1"/>
</dbReference>
<dbReference type="AlphaFoldDB" id="A0A3P4B5Z7"/>
<dbReference type="SUPFAM" id="SSF46785">
    <property type="entry name" value="Winged helix' DNA-binding domain"/>
    <property type="match status" value="1"/>
</dbReference>
<dbReference type="Gene3D" id="3.40.190.10">
    <property type="entry name" value="Periplasmic binding protein-like II"/>
    <property type="match status" value="2"/>
</dbReference>
<dbReference type="PANTHER" id="PTHR30419:SF30">
    <property type="entry name" value="LYSR FAMILY TRANSCRIPTIONAL REGULATOR"/>
    <property type="match status" value="1"/>
</dbReference>
<evidence type="ECO:0000259" key="5">
    <source>
        <dbReference type="PROSITE" id="PS50931"/>
    </source>
</evidence>
<dbReference type="SUPFAM" id="SSF53850">
    <property type="entry name" value="Periplasmic binding protein-like II"/>
    <property type="match status" value="1"/>
</dbReference>
<sequence length="306" mass="33781">MAIKLTNLRDFVATVEEGSIRAAARRLRLNQSALTKSIQHLERTLEVELFHRLPRGLELTVYGKAYYSRAKAVTMDLQRGAEDIRHLKGLGGGQVAIGVSATASLLFLPAAVEQFQARFPDTKLRIVGGSLVVMYPELRDGRLDFGIGPRPAQPLDGDFTLQPLFCQPHVVVCRPGHPLARCTRLEDLIDASWLVGGATDLDLAAPVESFQSANLPAPAKTIRCEYPPAFLSLLMTGDHLMMLPKVWVDSMLGRHHLIAVPVRDRLQHTDICVMRRRGLDPTPAASHLLTIFERLIASLLPPSTRP</sequence>
<evidence type="ECO:0000313" key="6">
    <source>
        <dbReference type="EMBL" id="VCU71697.1"/>
    </source>
</evidence>
<dbReference type="InterPro" id="IPR000847">
    <property type="entry name" value="LysR_HTH_N"/>
</dbReference>
<dbReference type="Pfam" id="PF00126">
    <property type="entry name" value="HTH_1"/>
    <property type="match status" value="1"/>
</dbReference>
<proteinExistence type="inferred from homology"/>
<keyword evidence="7" id="KW-1185">Reference proteome</keyword>
<dbReference type="GO" id="GO:0005829">
    <property type="term" value="C:cytosol"/>
    <property type="evidence" value="ECO:0007669"/>
    <property type="project" value="TreeGrafter"/>
</dbReference>
<name>A0A3P4B5Z7_9BURK</name>
<gene>
    <name evidence="6" type="primary">gbpR_23</name>
    <name evidence="6" type="ORF">PIGHUM_03784</name>
</gene>
<feature type="domain" description="HTH lysR-type" evidence="5">
    <location>
        <begin position="3"/>
        <end position="60"/>
    </location>
</feature>
<keyword evidence="3" id="KW-0238">DNA-binding</keyword>
<comment type="similarity">
    <text evidence="1">Belongs to the LysR transcriptional regulatory family.</text>
</comment>